<dbReference type="PANTHER" id="PTHR43572">
    <property type="entry name" value="CHAPERONE PROTEIN CLPD, CHLOROPLASTIC"/>
    <property type="match status" value="1"/>
</dbReference>
<dbReference type="Proteomes" id="UP000623129">
    <property type="component" value="Unassembled WGS sequence"/>
</dbReference>
<sequence length="973" mass="109002">MRTGIPTLHQALTPEAATILKLSLSLAQRRNHAQVTPLHVATTLLTTSTSPSLCTPTNLLKRACLKSQQQPNYQNTLLHCRALELCFNVALNRLPTCTSPSSSSTTNGATANPNPNSLMHASYPTLSNALIAALKRAQANQRRGCIELQQQQSQLQQNQLQQNQNQNQQPLLAIKVELEQLIISILDDPSVSRVMREAGFSSSLVKSSLEEEREKECSVLSLGQNKDLWQTQFMKPIFDQDPLGIKSQKEDMRLIFEVMGRKMQERKRNNPVLVGDSVSFSESLVEEIRRRLERGDVPEELKGVQFVKFGISTYMQLGLVGKGGIEAKVEELKRNLVSSNGLVFYIGDLKWALGDETRGDLDSGFSPIWYIIEEIEKLVCGSIGGKVWVLGIASYQTYMQVKRRRPSLEVKWALHAVTVPGGGLSLSLQAPAQSGLESRVTKLNQSSYQLFEAQPKVYFVHKEEGGEEEREVLCFECNTNYEREASIILSLDARCTGGIQLPSWLRPNRPETHHKVNLMELRSKWSRLCQKLHQFKNHNSHFYPSLLSSNFSHKNLNLLHPIWGPCNQNKPMFEQRPTPFQATCPKTWPLEVSRDNEIKTTNSTTNLFLGGLFNLSDSASSESKEKRKRSLVEVQELEKRLYENIPWQSGAIASMVEAFEKKENIIILEGNDQIANRRVALVIAETYCGSTDRVVHVDPSKFDLEIISKEVEKEKSCVVLIEGINQAQADILNLVQSLKDQSDAIVILTFSQSDTMLESKCTRECHSVVNMRFSVELPSDHDLKRKSLSSENELEQEPKRHRGETGLDLNLCAGEDEGEVAFDEEETIPSDLTHEGDGFDRQTDHPQTLFQKIGVSVTIGTGSDSSVHISNRIVARLNRACAEIWGEEGQFGNFSLDKEVVEWLVWASGSCLEALFEKWVREIFQTCVPTVKKGGKLRLRLDVGAIGGGGIEGNERIVPGFCGSVLPEKIHLD</sequence>
<comment type="caution">
    <text evidence="5">The sequence shown here is derived from an EMBL/GenBank/DDBJ whole genome shotgun (WGS) entry which is preliminary data.</text>
</comment>
<keyword evidence="2 3" id="KW-0677">Repeat</keyword>
<dbReference type="InterPro" id="IPR036628">
    <property type="entry name" value="Clp_N_dom_sf"/>
</dbReference>
<name>A0A833VGB5_9POAL</name>
<gene>
    <name evidence="5" type="ORF">FCM35_KLT17594</name>
</gene>
<evidence type="ECO:0000313" key="6">
    <source>
        <dbReference type="Proteomes" id="UP000623129"/>
    </source>
</evidence>
<dbReference type="EMBL" id="SWLB01000005">
    <property type="protein sequence ID" value="KAF3338757.1"/>
    <property type="molecule type" value="Genomic_DNA"/>
</dbReference>
<evidence type="ECO:0000256" key="2">
    <source>
        <dbReference type="ARBA" id="ARBA00022737"/>
    </source>
</evidence>
<dbReference type="PROSITE" id="PS51903">
    <property type="entry name" value="CLP_R"/>
    <property type="match status" value="1"/>
</dbReference>
<dbReference type="InterPro" id="IPR027417">
    <property type="entry name" value="P-loop_NTPase"/>
</dbReference>
<evidence type="ECO:0000259" key="4">
    <source>
        <dbReference type="PROSITE" id="PS51903"/>
    </source>
</evidence>
<organism evidence="5 6">
    <name type="scientific">Carex littledalei</name>
    <dbReference type="NCBI Taxonomy" id="544730"/>
    <lineage>
        <taxon>Eukaryota</taxon>
        <taxon>Viridiplantae</taxon>
        <taxon>Streptophyta</taxon>
        <taxon>Embryophyta</taxon>
        <taxon>Tracheophyta</taxon>
        <taxon>Spermatophyta</taxon>
        <taxon>Magnoliopsida</taxon>
        <taxon>Liliopsida</taxon>
        <taxon>Poales</taxon>
        <taxon>Cyperaceae</taxon>
        <taxon>Cyperoideae</taxon>
        <taxon>Cariceae</taxon>
        <taxon>Carex</taxon>
        <taxon>Carex subgen. Euthyceras</taxon>
    </lineage>
</organism>
<dbReference type="OrthoDB" id="1872342at2759"/>
<dbReference type="InterPro" id="IPR051650">
    <property type="entry name" value="SL_signaling_regulator"/>
</dbReference>
<protein>
    <submittedName>
        <fullName evidence="5">Chaperone protein ClpB1</fullName>
    </submittedName>
</protein>
<keyword evidence="6" id="KW-1185">Reference proteome</keyword>
<dbReference type="InterPro" id="IPR058680">
    <property type="entry name" value="NBD_SMAX1-like"/>
</dbReference>
<dbReference type="Gene3D" id="1.10.1780.10">
    <property type="entry name" value="Clp, N-terminal domain"/>
    <property type="match status" value="1"/>
</dbReference>
<dbReference type="AlphaFoldDB" id="A0A833VGB5"/>
<dbReference type="Pfam" id="PF23569">
    <property type="entry name" value="NBD_SMAX1"/>
    <property type="match status" value="1"/>
</dbReference>
<reference evidence="5" key="1">
    <citation type="submission" date="2020-01" db="EMBL/GenBank/DDBJ databases">
        <title>Genome sequence of Kobresia littledalei, the first chromosome-level genome in the family Cyperaceae.</title>
        <authorList>
            <person name="Qu G."/>
        </authorList>
    </citation>
    <scope>NUCLEOTIDE SEQUENCE</scope>
    <source>
        <strain evidence="5">C.B.Clarke</strain>
        <tissue evidence="5">Leaf</tissue>
    </source>
</reference>
<comment type="similarity">
    <text evidence="1">Belongs to the ClpA/ClpB family.</text>
</comment>
<accession>A0A833VGB5</accession>
<evidence type="ECO:0000256" key="1">
    <source>
        <dbReference type="ARBA" id="ARBA00008675"/>
    </source>
</evidence>
<dbReference type="Gene3D" id="3.40.50.300">
    <property type="entry name" value="P-loop containing nucleotide triphosphate hydrolases"/>
    <property type="match status" value="1"/>
</dbReference>
<feature type="domain" description="Clp R" evidence="4">
    <location>
        <begin position="8"/>
        <end position="215"/>
    </location>
</feature>
<dbReference type="PANTHER" id="PTHR43572:SF3">
    <property type="entry name" value="PROTEIN SMAX1-LIKE 5"/>
    <property type="match status" value="1"/>
</dbReference>
<proteinExistence type="inferred from homology"/>
<evidence type="ECO:0000256" key="3">
    <source>
        <dbReference type="PROSITE-ProRule" id="PRU01251"/>
    </source>
</evidence>
<dbReference type="InterPro" id="IPR004176">
    <property type="entry name" value="Clp_R_N"/>
</dbReference>
<evidence type="ECO:0000313" key="5">
    <source>
        <dbReference type="EMBL" id="KAF3338757.1"/>
    </source>
</evidence>